<reference evidence="2" key="1">
    <citation type="submission" date="2023-09" db="EMBL/GenBank/DDBJ databases">
        <title>First report of Pseudomonas coleopterorum DJ13 causing leaf spot on Rhododendron pulchrum Sweet in China.</title>
        <authorList>
            <person name="Zhang Y."/>
        </authorList>
    </citation>
    <scope>NUCLEOTIDE SEQUENCE</scope>
    <source>
        <strain evidence="2">DJ13</strain>
    </source>
</reference>
<name>A0AAJ6LZ45_9PSED</name>
<evidence type="ECO:0000313" key="2">
    <source>
        <dbReference type="EMBL" id="WNC09829.1"/>
    </source>
</evidence>
<protein>
    <submittedName>
        <fullName evidence="2">Uncharacterized protein</fullName>
    </submittedName>
</protein>
<feature type="region of interest" description="Disordered" evidence="1">
    <location>
        <begin position="207"/>
        <end position="231"/>
    </location>
</feature>
<proteinExistence type="predicted"/>
<dbReference type="Proteomes" id="UP001258207">
    <property type="component" value="Chromosome"/>
</dbReference>
<accession>A0AAJ6LZ45</accession>
<sequence length="300" mass="31306">MVSYLADRVMPEGYEPGKGGAEQAKANLLAMSNVVGLLSSVVTGGDPQVAADIAATATQYNHLSHSDLARAANELNACAAKDGGCSEDVLQKFVRLSREQEIAAFQSCATNPDSCATTSSMVANAQARAEQLKDLAATAVAPNAQHVFALLLAENNKVQNALAQVTAGAKVDSVVQELQNRLGFSDARKEMIRDAMVAAASMAGRGSAGGAKGTELPSLADKPLGLGSTGRSVPANLNEKLAMEQAISNPLAGRQLPVPMTDSRWPAADGWVKSAQNINGIEIHYVRNSITGAIDDFKFK</sequence>
<evidence type="ECO:0000256" key="1">
    <source>
        <dbReference type="SAM" id="MobiDB-lite"/>
    </source>
</evidence>
<gene>
    <name evidence="2" type="ORF">RI108_21705</name>
</gene>
<dbReference type="EMBL" id="CP134081">
    <property type="protein sequence ID" value="WNC09829.1"/>
    <property type="molecule type" value="Genomic_DNA"/>
</dbReference>
<dbReference type="AlphaFoldDB" id="A0AAJ6LZ45"/>
<dbReference type="RefSeq" id="WP_310792022.1">
    <property type="nucleotide sequence ID" value="NZ_CP134081.1"/>
</dbReference>
<evidence type="ECO:0000313" key="3">
    <source>
        <dbReference type="Proteomes" id="UP001258207"/>
    </source>
</evidence>
<organism evidence="2 3">
    <name type="scientific">Pseudomonas coleopterorum</name>
    <dbReference type="NCBI Taxonomy" id="1605838"/>
    <lineage>
        <taxon>Bacteria</taxon>
        <taxon>Pseudomonadati</taxon>
        <taxon>Pseudomonadota</taxon>
        <taxon>Gammaproteobacteria</taxon>
        <taxon>Pseudomonadales</taxon>
        <taxon>Pseudomonadaceae</taxon>
        <taxon>Pseudomonas</taxon>
    </lineage>
</organism>